<evidence type="ECO:0000313" key="2">
    <source>
        <dbReference type="EMBL" id="TPW34459.1"/>
    </source>
</evidence>
<dbReference type="PANTHER" id="PTHR33969:SF2">
    <property type="entry name" value="SEGREGATION AND CONDENSATION PROTEIN A"/>
    <property type="match status" value="1"/>
</dbReference>
<keyword evidence="3" id="KW-1185">Reference proteome</keyword>
<name>A0A506UMB0_9PROT</name>
<organism evidence="2 3">
    <name type="scientific">Oecophyllibacter saccharovorans</name>
    <dbReference type="NCBI Taxonomy" id="2558360"/>
    <lineage>
        <taxon>Bacteria</taxon>
        <taxon>Pseudomonadati</taxon>
        <taxon>Pseudomonadota</taxon>
        <taxon>Alphaproteobacteria</taxon>
        <taxon>Acetobacterales</taxon>
        <taxon>Acetobacteraceae</taxon>
        <taxon>Oecophyllibacter</taxon>
    </lineage>
</organism>
<proteinExistence type="predicted"/>
<dbReference type="EMBL" id="SORZ01000002">
    <property type="protein sequence ID" value="TPW34459.1"/>
    <property type="molecule type" value="Genomic_DNA"/>
</dbReference>
<dbReference type="Pfam" id="PF02616">
    <property type="entry name" value="SMC_ScpA"/>
    <property type="match status" value="1"/>
</dbReference>
<comment type="caution">
    <text evidence="2">The sequence shown here is derived from an EMBL/GenBank/DDBJ whole genome shotgun (WGS) entry which is preliminary data.</text>
</comment>
<evidence type="ECO:0000256" key="1">
    <source>
        <dbReference type="ARBA" id="ARBA00044777"/>
    </source>
</evidence>
<sequence>MTAQLQLRLEGFEGPLDLLLELARTQKVDLQSLSLLQLAQQYLDFIAQARHLQLELAADWLVMAAWLTWLKSRLLLPQPESDADAELEEASDQLQARLAELARVQAATAWLQARPRLGRDVFARAEIEDHTVRTTGPLEGDVTRLVSAYLTARRRSARRRHYRPPPVRYWTVQQARATLMRLLGARALQGGARGGWHNLLALLPELIPASSQAPSSAPLQARAARAALLVAGLELAKSGTLELRQPAEFAPIAWRPAPTPTPD</sequence>
<dbReference type="Proteomes" id="UP000315037">
    <property type="component" value="Unassembled WGS sequence"/>
</dbReference>
<dbReference type="PANTHER" id="PTHR33969">
    <property type="entry name" value="SEGREGATION AND CONDENSATION PROTEIN A"/>
    <property type="match status" value="1"/>
</dbReference>
<reference evidence="2 3" key="1">
    <citation type="submission" date="2019-03" db="EMBL/GenBank/DDBJ databases">
        <title>The complete genome sequence of Neokomagataea sp. Jb2 NBRC113641.</title>
        <authorList>
            <person name="Chua K.-O."/>
            <person name="Chan K.-G."/>
            <person name="See-Too W.-S."/>
        </authorList>
    </citation>
    <scope>NUCLEOTIDE SEQUENCE [LARGE SCALE GENOMIC DNA]</scope>
    <source>
        <strain evidence="2 3">Jb2</strain>
    </source>
</reference>
<evidence type="ECO:0000313" key="3">
    <source>
        <dbReference type="Proteomes" id="UP000315037"/>
    </source>
</evidence>
<protein>
    <recommendedName>
        <fullName evidence="1">Segregation and condensation protein A</fullName>
    </recommendedName>
</protein>
<dbReference type="InterPro" id="IPR003768">
    <property type="entry name" value="ScpA"/>
</dbReference>
<accession>A0A506UMB0</accession>
<dbReference type="AlphaFoldDB" id="A0A506UMB0"/>
<gene>
    <name evidence="2" type="ORF">E3202_08240</name>
</gene>
<dbReference type="Gene3D" id="6.10.250.2410">
    <property type="match status" value="1"/>
</dbReference>